<keyword evidence="4 8" id="KW-0812">Transmembrane</keyword>
<evidence type="ECO:0000259" key="9">
    <source>
        <dbReference type="Pfam" id="PF00324"/>
    </source>
</evidence>
<evidence type="ECO:0000256" key="2">
    <source>
        <dbReference type="ARBA" id="ARBA00006983"/>
    </source>
</evidence>
<dbReference type="InterPro" id="IPR050524">
    <property type="entry name" value="APC_YAT"/>
</dbReference>
<keyword evidence="5" id="KW-0029">Amino-acid transport</keyword>
<dbReference type="AlphaFoldDB" id="A0A8J5QK22"/>
<keyword evidence="7 8" id="KW-0472">Membrane</keyword>
<sequence length="182" mass="21002">GRPLVAILITDAFGLFALIAASGKQVDAFNWLLALSGLSSIFTWMAINLSHIRFRRAMSAQNRSLNELPYVSQCGYWGSYYGFIINVLVLIAQFWIALFPLGGPPNAYDFFLSYLGLPVIILSWLGYKLWKRDWTLFIRAKEIDVDTGRANIDMDILQQELAEERAKLAEKPFYVRWYRFWC</sequence>
<organism evidence="10 11">
    <name type="scientific">[Candida] subhashii</name>
    <dbReference type="NCBI Taxonomy" id="561895"/>
    <lineage>
        <taxon>Eukaryota</taxon>
        <taxon>Fungi</taxon>
        <taxon>Dikarya</taxon>
        <taxon>Ascomycota</taxon>
        <taxon>Saccharomycotina</taxon>
        <taxon>Pichiomycetes</taxon>
        <taxon>Debaryomycetaceae</taxon>
        <taxon>Spathaspora</taxon>
    </lineage>
</organism>
<dbReference type="GeneID" id="73469709"/>
<evidence type="ECO:0000256" key="8">
    <source>
        <dbReference type="SAM" id="Phobius"/>
    </source>
</evidence>
<evidence type="ECO:0000256" key="6">
    <source>
        <dbReference type="ARBA" id="ARBA00022989"/>
    </source>
</evidence>
<dbReference type="Proteomes" id="UP000694255">
    <property type="component" value="Unassembled WGS sequence"/>
</dbReference>
<keyword evidence="11" id="KW-1185">Reference proteome</keyword>
<evidence type="ECO:0000256" key="7">
    <source>
        <dbReference type="ARBA" id="ARBA00023136"/>
    </source>
</evidence>
<gene>
    <name evidence="10" type="ORF">J8A68_002908</name>
</gene>
<comment type="subcellular location">
    <subcellularLocation>
        <location evidence="1">Membrane</location>
        <topology evidence="1">Multi-pass membrane protein</topology>
    </subcellularLocation>
</comment>
<dbReference type="InterPro" id="IPR004841">
    <property type="entry name" value="AA-permease/SLC12A_dom"/>
</dbReference>
<dbReference type="Pfam" id="PF00324">
    <property type="entry name" value="AA_permease"/>
    <property type="match status" value="1"/>
</dbReference>
<keyword evidence="3" id="KW-0813">Transport</keyword>
<evidence type="ECO:0000256" key="1">
    <source>
        <dbReference type="ARBA" id="ARBA00004141"/>
    </source>
</evidence>
<reference evidence="10 11" key="1">
    <citation type="journal article" date="2021" name="DNA Res.">
        <title>Genome analysis of Candida subhashii reveals its hybrid nature and dual mitochondrial genome conformations.</title>
        <authorList>
            <person name="Mixao V."/>
            <person name="Hegedusova E."/>
            <person name="Saus E."/>
            <person name="Pryszcz L.P."/>
            <person name="Cillingova A."/>
            <person name="Nosek J."/>
            <person name="Gabaldon T."/>
        </authorList>
    </citation>
    <scope>NUCLEOTIDE SEQUENCE [LARGE SCALE GENOMIC DNA]</scope>
    <source>
        <strain evidence="10 11">CBS 10753</strain>
    </source>
</reference>
<keyword evidence="6 8" id="KW-1133">Transmembrane helix</keyword>
<accession>A0A8J5QK22</accession>
<feature type="non-terminal residue" evidence="10">
    <location>
        <position position="1"/>
    </location>
</feature>
<dbReference type="GO" id="GO:0015171">
    <property type="term" value="F:amino acid transmembrane transporter activity"/>
    <property type="evidence" value="ECO:0007669"/>
    <property type="project" value="TreeGrafter"/>
</dbReference>
<dbReference type="PANTHER" id="PTHR43341:SF1">
    <property type="entry name" value="GENERAL AMINO-ACID PERMEASE GAP1"/>
    <property type="match status" value="1"/>
</dbReference>
<proteinExistence type="inferred from homology"/>
<evidence type="ECO:0000313" key="10">
    <source>
        <dbReference type="EMBL" id="KAG7663568.1"/>
    </source>
</evidence>
<evidence type="ECO:0000256" key="4">
    <source>
        <dbReference type="ARBA" id="ARBA00022692"/>
    </source>
</evidence>
<dbReference type="GO" id="GO:0016020">
    <property type="term" value="C:membrane"/>
    <property type="evidence" value="ECO:0007669"/>
    <property type="project" value="UniProtKB-SubCell"/>
</dbReference>
<dbReference type="EMBL" id="JAGSYN010000129">
    <property type="protein sequence ID" value="KAG7663568.1"/>
    <property type="molecule type" value="Genomic_DNA"/>
</dbReference>
<evidence type="ECO:0000256" key="5">
    <source>
        <dbReference type="ARBA" id="ARBA00022970"/>
    </source>
</evidence>
<evidence type="ECO:0000256" key="3">
    <source>
        <dbReference type="ARBA" id="ARBA00022448"/>
    </source>
</evidence>
<dbReference type="RefSeq" id="XP_049263800.1">
    <property type="nucleotide sequence ID" value="XM_049406708.1"/>
</dbReference>
<feature type="domain" description="Amino acid permease/ SLC12A" evidence="9">
    <location>
        <begin position="1"/>
        <end position="138"/>
    </location>
</feature>
<protein>
    <recommendedName>
        <fullName evidence="9">Amino acid permease/ SLC12A domain-containing protein</fullName>
    </recommendedName>
</protein>
<dbReference type="PANTHER" id="PTHR43341">
    <property type="entry name" value="AMINO ACID PERMEASE"/>
    <property type="match status" value="1"/>
</dbReference>
<comment type="similarity">
    <text evidence="2">Belongs to the amino acid-polyamine-organocation (APC) superfamily. YAT (TC 2.A.3.10) family.</text>
</comment>
<name>A0A8J5QK22_9ASCO</name>
<comment type="caution">
    <text evidence="10">The sequence shown here is derived from an EMBL/GenBank/DDBJ whole genome shotgun (WGS) entry which is preliminary data.</text>
</comment>
<evidence type="ECO:0000313" key="11">
    <source>
        <dbReference type="Proteomes" id="UP000694255"/>
    </source>
</evidence>
<feature type="transmembrane region" description="Helical" evidence="8">
    <location>
        <begin position="75"/>
        <end position="98"/>
    </location>
</feature>
<dbReference type="OrthoDB" id="3900342at2759"/>
<feature type="transmembrane region" description="Helical" evidence="8">
    <location>
        <begin position="110"/>
        <end position="130"/>
    </location>
</feature>
<feature type="transmembrane region" description="Helical" evidence="8">
    <location>
        <begin position="33"/>
        <end position="54"/>
    </location>
</feature>